<dbReference type="Proteomes" id="UP000324748">
    <property type="component" value="Unassembled WGS sequence"/>
</dbReference>
<proteinExistence type="predicted"/>
<dbReference type="EMBL" id="VSWC01000105">
    <property type="protein sequence ID" value="KAA1087466.1"/>
    <property type="molecule type" value="Genomic_DNA"/>
</dbReference>
<protein>
    <submittedName>
        <fullName evidence="1">Uncharacterized protein</fullName>
    </submittedName>
</protein>
<reference evidence="1 2" key="1">
    <citation type="submission" date="2019-05" db="EMBL/GenBank/DDBJ databases">
        <title>Emergence of the Ug99 lineage of the wheat stem rust pathogen through somatic hybridization.</title>
        <authorList>
            <person name="Li F."/>
            <person name="Upadhyaya N.M."/>
            <person name="Sperschneider J."/>
            <person name="Matny O."/>
            <person name="Nguyen-Phuc H."/>
            <person name="Mago R."/>
            <person name="Raley C."/>
            <person name="Miller M.E."/>
            <person name="Silverstein K.A.T."/>
            <person name="Henningsen E."/>
            <person name="Hirsch C.D."/>
            <person name="Visser B."/>
            <person name="Pretorius Z.A."/>
            <person name="Steffenson B.J."/>
            <person name="Schwessinger B."/>
            <person name="Dodds P.N."/>
            <person name="Figueroa M."/>
        </authorList>
    </citation>
    <scope>NUCLEOTIDE SEQUENCE [LARGE SCALE GENOMIC DNA]</scope>
    <source>
        <strain evidence="1">21-0</strain>
    </source>
</reference>
<keyword evidence="2" id="KW-1185">Reference proteome</keyword>
<organism evidence="1 2">
    <name type="scientific">Puccinia graminis f. sp. tritici</name>
    <dbReference type="NCBI Taxonomy" id="56615"/>
    <lineage>
        <taxon>Eukaryota</taxon>
        <taxon>Fungi</taxon>
        <taxon>Dikarya</taxon>
        <taxon>Basidiomycota</taxon>
        <taxon>Pucciniomycotina</taxon>
        <taxon>Pucciniomycetes</taxon>
        <taxon>Pucciniales</taxon>
        <taxon>Pucciniaceae</taxon>
        <taxon>Puccinia</taxon>
    </lineage>
</organism>
<gene>
    <name evidence="1" type="ORF">PGT21_032083</name>
</gene>
<sequence length="110" mass="12221">MTLVTSSVGRLAYTASDRMSHTVCCDTRSKGGPLPRVSQQTACDIPVTAVLHHGQLHVAPARSDIWGFHWGFRAQSLRLLPQSRTRIRQGDGYIRGDTQMTVVLVGRAWY</sequence>
<name>A0A5B0NFF5_PUCGR</name>
<comment type="caution">
    <text evidence="1">The sequence shown here is derived from an EMBL/GenBank/DDBJ whole genome shotgun (WGS) entry which is preliminary data.</text>
</comment>
<accession>A0A5B0NFF5</accession>
<evidence type="ECO:0000313" key="2">
    <source>
        <dbReference type="Proteomes" id="UP000324748"/>
    </source>
</evidence>
<dbReference type="AlphaFoldDB" id="A0A5B0NFF5"/>
<evidence type="ECO:0000313" key="1">
    <source>
        <dbReference type="EMBL" id="KAA1087466.1"/>
    </source>
</evidence>